<evidence type="ECO:0000256" key="3">
    <source>
        <dbReference type="ARBA" id="ARBA00022516"/>
    </source>
</evidence>
<evidence type="ECO:0000259" key="15">
    <source>
        <dbReference type="PROSITE" id="PS51393"/>
    </source>
</evidence>
<dbReference type="AlphaFoldDB" id="A0A835KVT4"/>
<comment type="cofactor">
    <cofactor evidence="1 13">
        <name>Fe cation</name>
        <dbReference type="ChEBI" id="CHEBI:24875"/>
    </cofactor>
</comment>
<dbReference type="PANTHER" id="PTHR11771">
    <property type="entry name" value="LIPOXYGENASE"/>
    <property type="match status" value="1"/>
</dbReference>
<name>A0A835KVT4_9POAL</name>
<dbReference type="GO" id="GO:0006633">
    <property type="term" value="P:fatty acid biosynthetic process"/>
    <property type="evidence" value="ECO:0007669"/>
    <property type="project" value="UniProtKB-KW"/>
</dbReference>
<evidence type="ECO:0000256" key="9">
    <source>
        <dbReference type="ARBA" id="ARBA00023004"/>
    </source>
</evidence>
<dbReference type="InterPro" id="IPR036392">
    <property type="entry name" value="PLAT/LH2_dom_sf"/>
</dbReference>
<comment type="caution">
    <text evidence="16">The sequence shown here is derived from an EMBL/GenBank/DDBJ whole genome shotgun (WGS) entry which is preliminary data.</text>
</comment>
<dbReference type="SUPFAM" id="SSF48484">
    <property type="entry name" value="Lipoxigenase"/>
    <property type="match status" value="1"/>
</dbReference>
<accession>A0A835KVT4</accession>
<keyword evidence="8 13" id="KW-0560">Oxidoreductase</keyword>
<evidence type="ECO:0000256" key="8">
    <source>
        <dbReference type="ARBA" id="ARBA00023002"/>
    </source>
</evidence>
<evidence type="ECO:0000256" key="10">
    <source>
        <dbReference type="ARBA" id="ARBA00023098"/>
    </source>
</evidence>
<keyword evidence="5" id="KW-0925">Oxylipin biosynthesis</keyword>
<dbReference type="InterPro" id="IPR036226">
    <property type="entry name" value="LipOase_C_sf"/>
</dbReference>
<dbReference type="GO" id="GO:0046872">
    <property type="term" value="F:metal ion binding"/>
    <property type="evidence" value="ECO:0007669"/>
    <property type="project" value="UniProtKB-KW"/>
</dbReference>
<dbReference type="FunFam" id="1.20.245.10:FF:000002">
    <property type="entry name" value="Lipoxygenase"/>
    <property type="match status" value="1"/>
</dbReference>
<dbReference type="PROSITE" id="PS00711">
    <property type="entry name" value="LIPOXYGENASE_1"/>
    <property type="match status" value="1"/>
</dbReference>
<dbReference type="SUPFAM" id="SSF49723">
    <property type="entry name" value="Lipase/lipooxygenase domain (PLAT/LH2 domain)"/>
    <property type="match status" value="1"/>
</dbReference>
<feature type="domain" description="Lipoxygenase" evidence="15">
    <location>
        <begin position="127"/>
        <end position="751"/>
    </location>
</feature>
<proteinExistence type="inferred from homology"/>
<evidence type="ECO:0000256" key="12">
    <source>
        <dbReference type="PROSITE-ProRule" id="PRU00152"/>
    </source>
</evidence>
<organism evidence="16 17">
    <name type="scientific">Digitaria exilis</name>
    <dbReference type="NCBI Taxonomy" id="1010633"/>
    <lineage>
        <taxon>Eukaryota</taxon>
        <taxon>Viridiplantae</taxon>
        <taxon>Streptophyta</taxon>
        <taxon>Embryophyta</taxon>
        <taxon>Tracheophyta</taxon>
        <taxon>Spermatophyta</taxon>
        <taxon>Magnoliopsida</taxon>
        <taxon>Liliopsida</taxon>
        <taxon>Poales</taxon>
        <taxon>Poaceae</taxon>
        <taxon>PACMAD clade</taxon>
        <taxon>Panicoideae</taxon>
        <taxon>Panicodae</taxon>
        <taxon>Paniceae</taxon>
        <taxon>Anthephorinae</taxon>
        <taxon>Digitaria</taxon>
    </lineage>
</organism>
<keyword evidence="6" id="KW-0276">Fatty acid metabolism</keyword>
<feature type="domain" description="PLAT" evidence="14">
    <location>
        <begin position="10"/>
        <end position="138"/>
    </location>
</feature>
<keyword evidence="10" id="KW-0443">Lipid metabolism</keyword>
<dbReference type="EMBL" id="JACEFO010000036">
    <property type="protein sequence ID" value="KAF8783840.1"/>
    <property type="molecule type" value="Genomic_DNA"/>
</dbReference>
<evidence type="ECO:0000256" key="4">
    <source>
        <dbReference type="ARBA" id="ARBA00022723"/>
    </source>
</evidence>
<dbReference type="Proteomes" id="UP000636709">
    <property type="component" value="Unassembled WGS sequence"/>
</dbReference>
<keyword evidence="7 13" id="KW-0223">Dioxygenase</keyword>
<protein>
    <recommendedName>
        <fullName evidence="18">Lipoxygenase</fullName>
    </recommendedName>
</protein>
<dbReference type="Gene3D" id="4.10.375.10">
    <property type="entry name" value="Lipoxygenase-1, Domain 2"/>
    <property type="match status" value="1"/>
</dbReference>
<dbReference type="GO" id="GO:0031408">
    <property type="term" value="P:oxylipin biosynthetic process"/>
    <property type="evidence" value="ECO:0007669"/>
    <property type="project" value="UniProtKB-KW"/>
</dbReference>
<dbReference type="PROSITE" id="PS50095">
    <property type="entry name" value="PLAT"/>
    <property type="match status" value="1"/>
</dbReference>
<keyword evidence="4 13" id="KW-0479">Metal-binding</keyword>
<evidence type="ECO:0000256" key="6">
    <source>
        <dbReference type="ARBA" id="ARBA00022832"/>
    </source>
</evidence>
<comment type="caution">
    <text evidence="12">Lacks conserved residue(s) required for the propagation of feature annotation.</text>
</comment>
<dbReference type="PROSITE" id="PS51393">
    <property type="entry name" value="LIPOXYGENASE_3"/>
    <property type="match status" value="1"/>
</dbReference>
<evidence type="ECO:0000313" key="16">
    <source>
        <dbReference type="EMBL" id="KAF8783840.1"/>
    </source>
</evidence>
<dbReference type="Pfam" id="PF00305">
    <property type="entry name" value="Lipoxygenase"/>
    <property type="match status" value="2"/>
</dbReference>
<evidence type="ECO:0000256" key="1">
    <source>
        <dbReference type="ARBA" id="ARBA00001962"/>
    </source>
</evidence>
<dbReference type="PROSITE" id="PS00081">
    <property type="entry name" value="LIPOXYGENASE_2"/>
    <property type="match status" value="1"/>
</dbReference>
<keyword evidence="11" id="KW-0275">Fatty acid biosynthesis</keyword>
<dbReference type="Gene3D" id="3.10.450.60">
    <property type="match status" value="1"/>
</dbReference>
<dbReference type="PRINTS" id="PR00087">
    <property type="entry name" value="LIPOXYGENASE"/>
</dbReference>
<dbReference type="InterPro" id="IPR001024">
    <property type="entry name" value="PLAT/LH2_dom"/>
</dbReference>
<comment type="similarity">
    <text evidence="2 13">Belongs to the lipoxygenase family.</text>
</comment>
<dbReference type="Gene3D" id="1.20.245.10">
    <property type="entry name" value="Lipoxygenase-1, Domain 5"/>
    <property type="match status" value="1"/>
</dbReference>
<evidence type="ECO:0000256" key="2">
    <source>
        <dbReference type="ARBA" id="ARBA00009419"/>
    </source>
</evidence>
<dbReference type="InterPro" id="IPR013819">
    <property type="entry name" value="LipOase_C"/>
</dbReference>
<keyword evidence="3" id="KW-0444">Lipid biosynthesis</keyword>
<evidence type="ECO:0000259" key="14">
    <source>
        <dbReference type="PROSITE" id="PS50095"/>
    </source>
</evidence>
<dbReference type="GO" id="GO:0016702">
    <property type="term" value="F:oxidoreductase activity, acting on single donors with incorporation of molecular oxygen, incorporation of two atoms of oxygen"/>
    <property type="evidence" value="ECO:0007669"/>
    <property type="project" value="InterPro"/>
</dbReference>
<dbReference type="SMART" id="SM00308">
    <property type="entry name" value="LH2"/>
    <property type="match status" value="1"/>
</dbReference>
<evidence type="ECO:0008006" key="18">
    <source>
        <dbReference type="Google" id="ProtNLM"/>
    </source>
</evidence>
<evidence type="ECO:0000256" key="7">
    <source>
        <dbReference type="ARBA" id="ARBA00022964"/>
    </source>
</evidence>
<reference evidence="16" key="1">
    <citation type="submission" date="2020-07" db="EMBL/GenBank/DDBJ databases">
        <title>Genome sequence and genetic diversity analysis of an under-domesticated orphan crop, white fonio (Digitaria exilis).</title>
        <authorList>
            <person name="Bennetzen J.L."/>
            <person name="Chen S."/>
            <person name="Ma X."/>
            <person name="Wang X."/>
            <person name="Yssel A.E.J."/>
            <person name="Chaluvadi S.R."/>
            <person name="Johnson M."/>
            <person name="Gangashetty P."/>
            <person name="Hamidou F."/>
            <person name="Sanogo M.D."/>
            <person name="Zwaenepoel A."/>
            <person name="Wallace J."/>
            <person name="Van De Peer Y."/>
            <person name="Van Deynze A."/>
        </authorList>
    </citation>
    <scope>NUCLEOTIDE SEQUENCE</scope>
    <source>
        <tissue evidence="16">Leaves</tissue>
    </source>
</reference>
<dbReference type="InterPro" id="IPR020833">
    <property type="entry name" value="LipOase_Fe_BS"/>
</dbReference>
<dbReference type="InterPro" id="IPR000907">
    <property type="entry name" value="LipOase"/>
</dbReference>
<dbReference type="OrthoDB" id="407298at2759"/>
<evidence type="ECO:0000256" key="11">
    <source>
        <dbReference type="ARBA" id="ARBA00023160"/>
    </source>
</evidence>
<sequence length="751" mass="86189">MASCRATRKATVRLQLKEADSTNPAKVADMASQPWLFIDMMSSELDPRTGEERYTNPQEAKYSHMDRTFFIYEATFTVPSSFGPIGAIMVENRYNAEVYVSDVEVVQPKQPGEPSFVFHCDSWITFNPQRPSTPTAMQTRRQAELDAIRGNGHGERVAWERVYDYDVYNDLGDPDTDTSAKRPVLGGEERPYLRRCKTDHLSETRVVAAGGDIYVPRDEAFTERKAGAFMTKKFFSGLSAFTTRQKVSDDKRRSFPSLAAIDALYEDGYRNQPSQEAGNELDYMDMLKKQVQRYVMGEKEEALAKNKLFMLDYHDKFLPYVNKVRELDDTTLYASRTVLFLTEDGTLRPIAIELTRPKSKNLPQWRQVFTPGSSMTDAWLWQLAKTHVLAHDTGYHQLVSHWLRTHCCVEPYIIAAHRQLSEMHPIYRLLHPHFRFTMEINAQARGMLISAGGFIESSFSPGKLSMELSSGIYDRYWRFDMEALPADLVRRGMAFERNDGTLQLTVEDYPYANDGMLVWDSIKEWVSDYVWFYYTCASEIARDVELQAFWTEVRTKGHEDKQHETWWPTLDCHESLVHTLTTIIWVASGHHAAVNFGQYPYAGYFPNRPTIARRNMPTECKEAGGGCEEEMRLFEQDPVKVLLDTFPSQYQSTLVLPVLNLLSSHSPGEEYMGTHAEPAWMAEPEVRAAFLRFNARMMEIAETIDRRNKDKELKNRHGPGVVPYVLLKPNYGDPKDMTSVMEMGIPNSISI</sequence>
<keyword evidence="9 13" id="KW-0408">Iron</keyword>
<dbReference type="Gene3D" id="2.60.60.20">
    <property type="entry name" value="PLAT/LH2 domain"/>
    <property type="match status" value="1"/>
</dbReference>
<evidence type="ECO:0000256" key="5">
    <source>
        <dbReference type="ARBA" id="ARBA00022767"/>
    </source>
</evidence>
<dbReference type="InterPro" id="IPR020834">
    <property type="entry name" value="LipOase_CS"/>
</dbReference>
<keyword evidence="17" id="KW-1185">Reference proteome</keyword>
<evidence type="ECO:0000256" key="13">
    <source>
        <dbReference type="RuleBase" id="RU003974"/>
    </source>
</evidence>
<dbReference type="GO" id="GO:0034440">
    <property type="term" value="P:lipid oxidation"/>
    <property type="evidence" value="ECO:0007669"/>
    <property type="project" value="InterPro"/>
</dbReference>
<gene>
    <name evidence="16" type="ORF">HU200_000280</name>
</gene>
<evidence type="ECO:0000313" key="17">
    <source>
        <dbReference type="Proteomes" id="UP000636709"/>
    </source>
</evidence>